<dbReference type="AlphaFoldDB" id="A0A2A4FTK9"/>
<evidence type="ECO:0000259" key="6">
    <source>
        <dbReference type="Pfam" id="PF04679"/>
    </source>
</evidence>
<comment type="caution">
    <text evidence="7">The sequence shown here is derived from an EMBL/GenBank/DDBJ whole genome shotgun (WGS) entry which is preliminary data.</text>
</comment>
<feature type="domain" description="DNA ligase ATP-dependent C-terminal" evidence="6">
    <location>
        <begin position="201"/>
        <end position="301"/>
    </location>
</feature>
<dbReference type="Pfam" id="PF01068">
    <property type="entry name" value="DNA_ligase_A_M"/>
    <property type="match status" value="1"/>
</dbReference>
<evidence type="ECO:0000256" key="1">
    <source>
        <dbReference type="ARBA" id="ARBA00007572"/>
    </source>
</evidence>
<dbReference type="PANTHER" id="PTHR45674">
    <property type="entry name" value="DNA LIGASE 1/3 FAMILY MEMBER"/>
    <property type="match status" value="1"/>
</dbReference>
<comment type="similarity">
    <text evidence="1">Belongs to the ATP-dependent DNA ligase family.</text>
</comment>
<dbReference type="InterPro" id="IPR044117">
    <property type="entry name" value="OBF_LigC-like"/>
</dbReference>
<dbReference type="CDD" id="cd07970">
    <property type="entry name" value="OBF_DNA_ligase_LigC"/>
    <property type="match status" value="1"/>
</dbReference>
<protein>
    <recommendedName>
        <fullName evidence="2">DNA ligase (ATP)</fullName>
        <ecNumber evidence="2">6.5.1.1</ecNumber>
    </recommendedName>
</protein>
<gene>
    <name evidence="7" type="ORF">COO09_17310</name>
</gene>
<evidence type="ECO:0000256" key="3">
    <source>
        <dbReference type="ARBA" id="ARBA00022598"/>
    </source>
</evidence>
<sequence length="329" mass="36428">MEARLAGDLPVGPGWQYEPKWDGFRAIARRADGGPVSLTSKSGKPLARYFPDVIATLEALDEPDFALDGELVIPIGDHLSFGALQARLHPAASRVARLVREAPAQYVLFDWPFGTDQPLSRRRKLLEDFHRRTGSDMLILSPATDDVEQAHAWLRRSGGALDGVVAKRLDEPYRAGERAMVKVKQLRTADCVVGGYRETAKGEVGSLLLGLYNHEGRLDHVGFTSAFKAAERRALGPMLRPHCGGPGFTGDKPGGPSRWNGGEEKPWIALRPELVVEVIYDQITDGRFRHGTRFHRWRPDKAPGQCDRSQLVRELRPSQFAEILGEASI</sequence>
<dbReference type="SUPFAM" id="SSF50249">
    <property type="entry name" value="Nucleic acid-binding proteins"/>
    <property type="match status" value="1"/>
</dbReference>
<dbReference type="InterPro" id="IPR044119">
    <property type="entry name" value="Adenylation_LigC-like"/>
</dbReference>
<dbReference type="EC" id="6.5.1.1" evidence="2"/>
<dbReference type="CDD" id="cd07905">
    <property type="entry name" value="Adenylation_DNA_ligase_LigC"/>
    <property type="match status" value="1"/>
</dbReference>
<accession>A0A2A4FTK9</accession>
<evidence type="ECO:0000256" key="2">
    <source>
        <dbReference type="ARBA" id="ARBA00012727"/>
    </source>
</evidence>
<keyword evidence="8" id="KW-1185">Reference proteome</keyword>
<dbReference type="Pfam" id="PF04679">
    <property type="entry name" value="DNA_ligase_A_C"/>
    <property type="match status" value="1"/>
</dbReference>
<evidence type="ECO:0000256" key="4">
    <source>
        <dbReference type="ARBA" id="ARBA00034003"/>
    </source>
</evidence>
<feature type="domain" description="ATP-dependent DNA ligase family profile" evidence="5">
    <location>
        <begin position="14"/>
        <end position="184"/>
    </location>
</feature>
<dbReference type="Gene3D" id="3.30.470.30">
    <property type="entry name" value="DNA ligase/mRNA capping enzyme"/>
    <property type="match status" value="1"/>
</dbReference>
<dbReference type="OrthoDB" id="9770771at2"/>
<dbReference type="InterPro" id="IPR050191">
    <property type="entry name" value="ATP-dep_DNA_ligase"/>
</dbReference>
<dbReference type="GO" id="GO:0006281">
    <property type="term" value="P:DNA repair"/>
    <property type="evidence" value="ECO:0007669"/>
    <property type="project" value="InterPro"/>
</dbReference>
<dbReference type="NCBIfam" id="NF006078">
    <property type="entry name" value="PRK08224.1"/>
    <property type="match status" value="1"/>
</dbReference>
<dbReference type="EMBL" id="NWUF01000020">
    <property type="protein sequence ID" value="PCE41022.1"/>
    <property type="molecule type" value="Genomic_DNA"/>
</dbReference>
<evidence type="ECO:0000259" key="5">
    <source>
        <dbReference type="Pfam" id="PF01068"/>
    </source>
</evidence>
<dbReference type="GO" id="GO:0006310">
    <property type="term" value="P:DNA recombination"/>
    <property type="evidence" value="ECO:0007669"/>
    <property type="project" value="InterPro"/>
</dbReference>
<dbReference type="GO" id="GO:0005524">
    <property type="term" value="F:ATP binding"/>
    <property type="evidence" value="ECO:0007669"/>
    <property type="project" value="InterPro"/>
</dbReference>
<dbReference type="Gene3D" id="2.40.50.140">
    <property type="entry name" value="Nucleic acid-binding proteins"/>
    <property type="match status" value="1"/>
</dbReference>
<dbReference type="InterPro" id="IPR012340">
    <property type="entry name" value="NA-bd_OB-fold"/>
</dbReference>
<comment type="catalytic activity">
    <reaction evidence="4">
        <text>ATP + (deoxyribonucleotide)n-3'-hydroxyl + 5'-phospho-(deoxyribonucleotide)m = (deoxyribonucleotide)n+m + AMP + diphosphate.</text>
        <dbReference type="EC" id="6.5.1.1"/>
    </reaction>
</comment>
<dbReference type="SUPFAM" id="SSF56091">
    <property type="entry name" value="DNA ligase/mRNA capping enzyme, catalytic domain"/>
    <property type="match status" value="1"/>
</dbReference>
<proteinExistence type="inferred from homology"/>
<dbReference type="KEGG" id="rdi:CMV14_15400"/>
<organism evidence="7 8">
    <name type="scientific">Rhizorhabdus dicambivorans</name>
    <dbReference type="NCBI Taxonomy" id="1850238"/>
    <lineage>
        <taxon>Bacteria</taxon>
        <taxon>Pseudomonadati</taxon>
        <taxon>Pseudomonadota</taxon>
        <taxon>Alphaproteobacteria</taxon>
        <taxon>Sphingomonadales</taxon>
        <taxon>Sphingomonadaceae</taxon>
        <taxon>Rhizorhabdus</taxon>
    </lineage>
</organism>
<dbReference type="InterPro" id="IPR012309">
    <property type="entry name" value="DNA_ligase_ATP-dep_C"/>
</dbReference>
<keyword evidence="3 7" id="KW-0436">Ligase</keyword>
<dbReference type="GO" id="GO:0003910">
    <property type="term" value="F:DNA ligase (ATP) activity"/>
    <property type="evidence" value="ECO:0007669"/>
    <property type="project" value="UniProtKB-EC"/>
</dbReference>
<evidence type="ECO:0000313" key="7">
    <source>
        <dbReference type="EMBL" id="PCE41022.1"/>
    </source>
</evidence>
<reference evidence="7 8" key="1">
    <citation type="submission" date="2017-09" db="EMBL/GenBank/DDBJ databases">
        <title>The Catabolism of 3,6-Dichlorosalicylic acid is Initiated by the Cytochrome P450 Monooxygenase DsmABC in Rhizorhabdus dicambivorans Ndbn-20.</title>
        <authorList>
            <person name="Na L."/>
        </authorList>
    </citation>
    <scope>NUCLEOTIDE SEQUENCE [LARGE SCALE GENOMIC DNA]</scope>
    <source>
        <strain evidence="7 8">Ndbn-20m</strain>
    </source>
</reference>
<evidence type="ECO:0000313" key="8">
    <source>
        <dbReference type="Proteomes" id="UP000218934"/>
    </source>
</evidence>
<dbReference type="Proteomes" id="UP000218934">
    <property type="component" value="Unassembled WGS sequence"/>
</dbReference>
<dbReference type="PANTHER" id="PTHR45674:SF4">
    <property type="entry name" value="DNA LIGASE 1"/>
    <property type="match status" value="1"/>
</dbReference>
<dbReference type="InterPro" id="IPR012310">
    <property type="entry name" value="DNA_ligase_ATP-dep_cent"/>
</dbReference>
<name>A0A2A4FTK9_9SPHN</name>